<reference evidence="2 3" key="1">
    <citation type="submission" date="2022-10" db="EMBL/GenBank/DDBJ databases">
        <title>Xanthomonas sp. H13-6.</title>
        <authorList>
            <person name="Liu X."/>
            <person name="Deng Z."/>
            <person name="Jiang Y."/>
            <person name="Yu T."/>
            <person name="Ai J."/>
        </authorList>
    </citation>
    <scope>NUCLEOTIDE SEQUENCE [LARGE SCALE GENOMIC DNA]</scope>
    <source>
        <strain evidence="2 3">H13-6</strain>
    </source>
</reference>
<dbReference type="RefSeq" id="WP_265127671.1">
    <property type="nucleotide sequence ID" value="NZ_JAPCHY010000007.1"/>
</dbReference>
<proteinExistence type="predicted"/>
<protein>
    <recommendedName>
        <fullName evidence="4">ABC transporter substrate-binding protein</fullName>
    </recommendedName>
</protein>
<keyword evidence="3" id="KW-1185">Reference proteome</keyword>
<name>A0ABT3JW56_9XANT</name>
<evidence type="ECO:0000313" key="2">
    <source>
        <dbReference type="EMBL" id="MCW4472686.1"/>
    </source>
</evidence>
<dbReference type="Proteomes" id="UP001209922">
    <property type="component" value="Unassembled WGS sequence"/>
</dbReference>
<comment type="caution">
    <text evidence="2">The sequence shown here is derived from an EMBL/GenBank/DDBJ whole genome shotgun (WGS) entry which is preliminary data.</text>
</comment>
<evidence type="ECO:0008006" key="4">
    <source>
        <dbReference type="Google" id="ProtNLM"/>
    </source>
</evidence>
<feature type="chain" id="PRO_5045603331" description="ABC transporter substrate-binding protein" evidence="1">
    <location>
        <begin position="20"/>
        <end position="442"/>
    </location>
</feature>
<sequence>MKHLAAGVLALALAAAANAAPGARKISAQGEFPGEITPATPLNHSDGSRSQRFVLPLAAGQMVSLKMDGALDGTITVFRNGRLVARASAGDNGIARLALRADRADRYLVAINGADAHAFGPFRLSVEPVPAYSGEPLTAGARITDWLVGGPQSYALQVDEPGLFTLSMKSDELDARLHLSGNGTELYEDNGGDNTDARLKVPLQPGRYSLIASPHSDDSGFFDLAVQRDPLPAGLALEDGTELPLPGTVHGFLEAEGLRYFVLAVPERQRVWLQGSSELDTSLRLEGEGIVLDDADSGGDFDPLLSAVLEPGRYNVRVTTLGSRNGLFQLTSRAAPASDGGRPVLKPGREHSAILQPGIRDLYTLDIPRKGRYLIGMSSSSIAGLVTLMRDGVQLGLKDDNDEVPAPARELELELEAGSYVLAAYSVDPAATGNYRLLVQRQ</sequence>
<evidence type="ECO:0000313" key="3">
    <source>
        <dbReference type="Proteomes" id="UP001209922"/>
    </source>
</evidence>
<organism evidence="2 3">
    <name type="scientific">Xanthomonas chitinilytica</name>
    <dbReference type="NCBI Taxonomy" id="2989819"/>
    <lineage>
        <taxon>Bacteria</taxon>
        <taxon>Pseudomonadati</taxon>
        <taxon>Pseudomonadota</taxon>
        <taxon>Gammaproteobacteria</taxon>
        <taxon>Lysobacterales</taxon>
        <taxon>Lysobacteraceae</taxon>
        <taxon>Xanthomonas</taxon>
    </lineage>
</organism>
<evidence type="ECO:0000256" key="1">
    <source>
        <dbReference type="SAM" id="SignalP"/>
    </source>
</evidence>
<keyword evidence="1" id="KW-0732">Signal</keyword>
<gene>
    <name evidence="2" type="ORF">OK345_09230</name>
</gene>
<dbReference type="EMBL" id="JAPCHY010000007">
    <property type="protein sequence ID" value="MCW4472686.1"/>
    <property type="molecule type" value="Genomic_DNA"/>
</dbReference>
<feature type="signal peptide" evidence="1">
    <location>
        <begin position="1"/>
        <end position="19"/>
    </location>
</feature>
<accession>A0ABT3JW56</accession>